<dbReference type="SUPFAM" id="SSF54001">
    <property type="entry name" value="Cysteine proteinases"/>
    <property type="match status" value="1"/>
</dbReference>
<dbReference type="Gene3D" id="1.10.287.1490">
    <property type="match status" value="1"/>
</dbReference>
<feature type="compositionally biased region" description="Polar residues" evidence="6">
    <location>
        <begin position="175"/>
        <end position="193"/>
    </location>
</feature>
<evidence type="ECO:0000256" key="2">
    <source>
        <dbReference type="ARBA" id="ARBA00022670"/>
    </source>
</evidence>
<keyword evidence="3" id="KW-0378">Hydrolase</keyword>
<dbReference type="InterPro" id="IPR000064">
    <property type="entry name" value="NLP_P60_dom"/>
</dbReference>
<dbReference type="Proteomes" id="UP000603369">
    <property type="component" value="Unassembled WGS sequence"/>
</dbReference>
<evidence type="ECO:0000256" key="5">
    <source>
        <dbReference type="SAM" id="Coils"/>
    </source>
</evidence>
<evidence type="ECO:0000256" key="6">
    <source>
        <dbReference type="SAM" id="MobiDB-lite"/>
    </source>
</evidence>
<dbReference type="InterPro" id="IPR038765">
    <property type="entry name" value="Papain-like_cys_pep_sf"/>
</dbReference>
<reference evidence="9 10" key="1">
    <citation type="submission" date="2020-12" db="EMBL/GenBank/DDBJ databases">
        <title>Draft genome sequence of the commensal strain Corynebacterium tuberculostearicum MFP09/CIP 102622 isolated from human skin.</title>
        <authorList>
            <person name="Boukerb A.M."/>
            <person name="Janvier X."/>
            <person name="Feuilloley M.G.J."/>
            <person name="Groboillot A."/>
        </authorList>
    </citation>
    <scope>NUCLEOTIDE SEQUENCE [LARGE SCALE GENOMIC DNA]</scope>
    <source>
        <strain evidence="9 10">CIP 102622</strain>
    </source>
</reference>
<dbReference type="GO" id="GO:0006508">
    <property type="term" value="P:proteolysis"/>
    <property type="evidence" value="ECO:0007669"/>
    <property type="project" value="UniProtKB-KW"/>
</dbReference>
<dbReference type="RefSeq" id="WP_200435639.1">
    <property type="nucleotide sequence ID" value="NZ_CP175764.1"/>
</dbReference>
<feature type="domain" description="NlpC/P60" evidence="8">
    <location>
        <begin position="346"/>
        <end position="484"/>
    </location>
</feature>
<evidence type="ECO:0000313" key="10">
    <source>
        <dbReference type="Proteomes" id="UP000603369"/>
    </source>
</evidence>
<gene>
    <name evidence="9" type="ORF">JDP02_04735</name>
</gene>
<dbReference type="AlphaFoldDB" id="A0A8I1LCM2"/>
<comment type="caution">
    <text evidence="9">The sequence shown here is derived from an EMBL/GenBank/DDBJ whole genome shotgun (WGS) entry which is preliminary data.</text>
</comment>
<dbReference type="GO" id="GO:0008234">
    <property type="term" value="F:cysteine-type peptidase activity"/>
    <property type="evidence" value="ECO:0007669"/>
    <property type="project" value="UniProtKB-KW"/>
</dbReference>
<evidence type="ECO:0000256" key="4">
    <source>
        <dbReference type="ARBA" id="ARBA00022807"/>
    </source>
</evidence>
<keyword evidence="10" id="KW-1185">Reference proteome</keyword>
<evidence type="ECO:0000313" key="9">
    <source>
        <dbReference type="EMBL" id="MBK3427824.1"/>
    </source>
</evidence>
<proteinExistence type="inferred from homology"/>
<dbReference type="EMBL" id="JAEHFL010000006">
    <property type="protein sequence ID" value="MBK3427824.1"/>
    <property type="molecule type" value="Genomic_DNA"/>
</dbReference>
<feature type="region of interest" description="Disordered" evidence="6">
    <location>
        <begin position="229"/>
        <end position="265"/>
    </location>
</feature>
<dbReference type="InterPro" id="IPR051794">
    <property type="entry name" value="PG_Endopeptidase_C40"/>
</dbReference>
<organism evidence="9 10">
    <name type="scientific">Corynebacterium tuberculostearicum</name>
    <dbReference type="NCBI Taxonomy" id="38304"/>
    <lineage>
        <taxon>Bacteria</taxon>
        <taxon>Bacillati</taxon>
        <taxon>Actinomycetota</taxon>
        <taxon>Actinomycetes</taxon>
        <taxon>Mycobacteriales</taxon>
        <taxon>Corynebacteriaceae</taxon>
        <taxon>Corynebacterium</taxon>
    </lineage>
</organism>
<feature type="chain" id="PRO_5034363275" evidence="7">
    <location>
        <begin position="37"/>
        <end position="484"/>
    </location>
</feature>
<keyword evidence="2" id="KW-0645">Protease</keyword>
<sequence length="484" mass="50479">MATIRLPRIRHVRAFIAAVAGTAAISTLSTVAPAGADEVSTPNPGTVQDQNSDHVAIDRAVANADSLQAAVEESRAELGRAEADVSGAEDRIAQIRTQLEQVNGEPGTNEEYVASLEDELRQAGEEKREAESRVAQERRELAQNEARLNATQRFAEATFARQQQAARQEGAASGIQLSQQDSLPTSPNQVDNLDSAASTNAFTVNSEDLTSEDKSQGFTDEVVDRGSLEAPGSADVADNPEAPSVAEQEKTTPEADFGNALNKGTTPTFQNVDFGTGSSVNDALGLANDIAAAVDEDDVRTLMQGSSDLLGLGSPNTAPAASVDAPEVDEVTESEETTTGADAGRDAQIEAVISRAESQVGVPYVWGGGDNNGPTGGLRDGGVADSFGDFGQSGFDCSGLVKYAYAAAGLDLPHYTGAQYQQGTKVPRENAQRGDLIFYGAGGSQHVAIYLGDGQMIEAPQSGQTVSVVPVRWGGATPDVVRLL</sequence>
<comment type="similarity">
    <text evidence="1">Belongs to the peptidase C40 family.</text>
</comment>
<feature type="compositionally biased region" description="Low complexity" evidence="6">
    <location>
        <begin position="162"/>
        <end position="172"/>
    </location>
</feature>
<feature type="region of interest" description="Disordered" evidence="6">
    <location>
        <begin position="162"/>
        <end position="193"/>
    </location>
</feature>
<dbReference type="Pfam" id="PF00877">
    <property type="entry name" value="NLPC_P60"/>
    <property type="match status" value="1"/>
</dbReference>
<feature type="region of interest" description="Disordered" evidence="6">
    <location>
        <begin position="310"/>
        <end position="346"/>
    </location>
</feature>
<feature type="signal peptide" evidence="7">
    <location>
        <begin position="1"/>
        <end position="36"/>
    </location>
</feature>
<evidence type="ECO:0000259" key="8">
    <source>
        <dbReference type="PROSITE" id="PS51935"/>
    </source>
</evidence>
<dbReference type="PANTHER" id="PTHR47359:SF3">
    <property type="entry name" value="NLP_P60 DOMAIN-CONTAINING PROTEIN-RELATED"/>
    <property type="match status" value="1"/>
</dbReference>
<protein>
    <submittedName>
        <fullName evidence="9">C40 family peptidase</fullName>
    </submittedName>
</protein>
<evidence type="ECO:0000256" key="7">
    <source>
        <dbReference type="SAM" id="SignalP"/>
    </source>
</evidence>
<evidence type="ECO:0000256" key="1">
    <source>
        <dbReference type="ARBA" id="ARBA00007074"/>
    </source>
</evidence>
<keyword evidence="7" id="KW-0732">Signal</keyword>
<dbReference type="PROSITE" id="PS51935">
    <property type="entry name" value="NLPC_P60"/>
    <property type="match status" value="1"/>
</dbReference>
<dbReference type="PANTHER" id="PTHR47359">
    <property type="entry name" value="PEPTIDOGLYCAN DL-ENDOPEPTIDASE CWLO"/>
    <property type="match status" value="1"/>
</dbReference>
<evidence type="ECO:0000256" key="3">
    <source>
        <dbReference type="ARBA" id="ARBA00022801"/>
    </source>
</evidence>
<keyword evidence="4" id="KW-0788">Thiol protease</keyword>
<feature type="coiled-coil region" evidence="5">
    <location>
        <begin position="57"/>
        <end position="147"/>
    </location>
</feature>
<dbReference type="Gene3D" id="3.90.1720.10">
    <property type="entry name" value="endopeptidase domain like (from Nostoc punctiforme)"/>
    <property type="match status" value="1"/>
</dbReference>
<feature type="compositionally biased region" description="Acidic residues" evidence="6">
    <location>
        <begin position="326"/>
        <end position="336"/>
    </location>
</feature>
<keyword evidence="5" id="KW-0175">Coiled coil</keyword>
<name>A0A8I1LCM2_9CORY</name>
<accession>A0A8I1LCM2</accession>
<dbReference type="SUPFAM" id="SSF57997">
    <property type="entry name" value="Tropomyosin"/>
    <property type="match status" value="1"/>
</dbReference>